<dbReference type="SMART" id="SM00220">
    <property type="entry name" value="S_TKc"/>
    <property type="match status" value="1"/>
</dbReference>
<evidence type="ECO:0000256" key="5">
    <source>
        <dbReference type="ARBA" id="ARBA00023193"/>
    </source>
</evidence>
<proteinExistence type="inferred from homology"/>
<evidence type="ECO:0000256" key="7">
    <source>
        <dbReference type="PROSITE-ProRule" id="PRU10141"/>
    </source>
</evidence>
<dbReference type="InterPro" id="IPR011009">
    <property type="entry name" value="Kinase-like_dom_sf"/>
</dbReference>
<evidence type="ECO:0000256" key="4">
    <source>
        <dbReference type="ARBA" id="ARBA00022840"/>
    </source>
</evidence>
<keyword evidence="1" id="KW-0808">Transferase</keyword>
<protein>
    <recommendedName>
        <fullName evidence="9">Protein kinase domain-containing protein</fullName>
    </recommendedName>
</protein>
<evidence type="ECO:0000313" key="10">
    <source>
        <dbReference type="EMBL" id="CAI2370536.1"/>
    </source>
</evidence>
<keyword evidence="4 7" id="KW-0067">ATP-binding</keyword>
<keyword evidence="5" id="KW-0652">Protein synthesis inhibitor</keyword>
<evidence type="ECO:0000256" key="3">
    <source>
        <dbReference type="ARBA" id="ARBA00022777"/>
    </source>
</evidence>
<dbReference type="EMBL" id="CAMPGE010011724">
    <property type="protein sequence ID" value="CAI2370536.1"/>
    <property type="molecule type" value="Genomic_DNA"/>
</dbReference>
<dbReference type="PANTHER" id="PTHR11042">
    <property type="entry name" value="EUKARYOTIC TRANSLATION INITIATION FACTOR 2-ALPHA KINASE EIF2-ALPHA KINASE -RELATED"/>
    <property type="match status" value="1"/>
</dbReference>
<dbReference type="InterPro" id="IPR008271">
    <property type="entry name" value="Ser/Thr_kinase_AS"/>
</dbReference>
<feature type="region of interest" description="Disordered" evidence="8">
    <location>
        <begin position="219"/>
        <end position="274"/>
    </location>
</feature>
<feature type="compositionally biased region" description="Low complexity" evidence="8">
    <location>
        <begin position="228"/>
        <end position="240"/>
    </location>
</feature>
<dbReference type="PROSITE" id="PS50011">
    <property type="entry name" value="PROTEIN_KINASE_DOM"/>
    <property type="match status" value="1"/>
</dbReference>
<feature type="compositionally biased region" description="Basic residues" evidence="8">
    <location>
        <begin position="938"/>
        <end position="958"/>
    </location>
</feature>
<feature type="compositionally biased region" description="Basic and acidic residues" evidence="8">
    <location>
        <begin position="256"/>
        <end position="266"/>
    </location>
</feature>
<dbReference type="Pfam" id="PF00069">
    <property type="entry name" value="Pkinase"/>
    <property type="match status" value="1"/>
</dbReference>
<dbReference type="InterPro" id="IPR017441">
    <property type="entry name" value="Protein_kinase_ATP_BS"/>
</dbReference>
<name>A0AAD1UJH3_EUPCR</name>
<comment type="caution">
    <text evidence="10">The sequence shown here is derived from an EMBL/GenBank/DDBJ whole genome shotgun (WGS) entry which is preliminary data.</text>
</comment>
<gene>
    <name evidence="10" type="ORF">ECRASSUSDP1_LOCUS11849</name>
</gene>
<dbReference type="PROSITE" id="PS00107">
    <property type="entry name" value="PROTEIN_KINASE_ATP"/>
    <property type="match status" value="1"/>
</dbReference>
<dbReference type="GO" id="GO:0017148">
    <property type="term" value="P:negative regulation of translation"/>
    <property type="evidence" value="ECO:0007669"/>
    <property type="project" value="UniProtKB-KW"/>
</dbReference>
<feature type="compositionally biased region" description="Basic residues" evidence="8">
    <location>
        <begin position="987"/>
        <end position="996"/>
    </location>
</feature>
<evidence type="ECO:0000256" key="8">
    <source>
        <dbReference type="SAM" id="MobiDB-lite"/>
    </source>
</evidence>
<evidence type="ECO:0000256" key="6">
    <source>
        <dbReference type="ARBA" id="ARBA00037982"/>
    </source>
</evidence>
<feature type="region of interest" description="Disordered" evidence="8">
    <location>
        <begin position="1124"/>
        <end position="1162"/>
    </location>
</feature>
<feature type="region of interest" description="Disordered" evidence="8">
    <location>
        <begin position="892"/>
        <end position="1016"/>
    </location>
</feature>
<feature type="binding site" evidence="7">
    <location>
        <position position="491"/>
    </location>
    <ligand>
        <name>ATP</name>
        <dbReference type="ChEBI" id="CHEBI:30616"/>
    </ligand>
</feature>
<dbReference type="GO" id="GO:0004672">
    <property type="term" value="F:protein kinase activity"/>
    <property type="evidence" value="ECO:0007669"/>
    <property type="project" value="InterPro"/>
</dbReference>
<organism evidence="10 11">
    <name type="scientific">Euplotes crassus</name>
    <dbReference type="NCBI Taxonomy" id="5936"/>
    <lineage>
        <taxon>Eukaryota</taxon>
        <taxon>Sar</taxon>
        <taxon>Alveolata</taxon>
        <taxon>Ciliophora</taxon>
        <taxon>Intramacronucleata</taxon>
        <taxon>Spirotrichea</taxon>
        <taxon>Hypotrichia</taxon>
        <taxon>Euplotida</taxon>
        <taxon>Euplotidae</taxon>
        <taxon>Moneuplotes</taxon>
    </lineage>
</organism>
<keyword evidence="2 7" id="KW-0547">Nucleotide-binding</keyword>
<evidence type="ECO:0000313" key="11">
    <source>
        <dbReference type="Proteomes" id="UP001295684"/>
    </source>
</evidence>
<dbReference type="Proteomes" id="UP001295684">
    <property type="component" value="Unassembled WGS sequence"/>
</dbReference>
<dbReference type="Gene3D" id="3.30.200.20">
    <property type="entry name" value="Phosphorylase Kinase, domain 1"/>
    <property type="match status" value="1"/>
</dbReference>
<reference evidence="10" key="1">
    <citation type="submission" date="2023-07" db="EMBL/GenBank/DDBJ databases">
        <authorList>
            <consortium name="AG Swart"/>
            <person name="Singh M."/>
            <person name="Singh A."/>
            <person name="Seah K."/>
            <person name="Emmerich C."/>
        </authorList>
    </citation>
    <scope>NUCLEOTIDE SEQUENCE</scope>
    <source>
        <strain evidence="10">DP1</strain>
    </source>
</reference>
<dbReference type="GO" id="GO:0005524">
    <property type="term" value="F:ATP binding"/>
    <property type="evidence" value="ECO:0007669"/>
    <property type="project" value="UniProtKB-UniRule"/>
</dbReference>
<dbReference type="InterPro" id="IPR000719">
    <property type="entry name" value="Prot_kinase_dom"/>
</dbReference>
<comment type="similarity">
    <text evidence="6">Belongs to the protein kinase superfamily. Ser/Thr protein kinase family. GCN2 subfamily.</text>
</comment>
<keyword evidence="11" id="KW-1185">Reference proteome</keyword>
<dbReference type="InterPro" id="IPR050339">
    <property type="entry name" value="CC_SR_Kinase"/>
</dbReference>
<dbReference type="PROSITE" id="PS00108">
    <property type="entry name" value="PROTEIN_KINASE_ST"/>
    <property type="match status" value="1"/>
</dbReference>
<dbReference type="AlphaFoldDB" id="A0AAD1UJH3"/>
<sequence>MLKDITNVVNNTESDKKIDVNKVLKSSVKDTEHVLKSPSSHCQSPYQPLAKYKEGDGVMKQIDFSSSLDSNKENIHNSQNHTDVFNKICNYETPDETLNVLKPVTHNAPGTSATKFGSGSHELVIETDSKEELCMKSALKERNSPKIMDIKIPKFNLSSDEEEPGNEKSYILNKLAASFESPVSNSSDEIKFKVLKSQNEEESCTESDDSIKRHILKTAVKKKRNRSHSSSNSEPLSRNSGMGMNKIDMNNIENFESPRNDSKEPPQNKIFEYGSSKSSKSFDYSMKECPITPDKRNKRAVNNMDLRSPVTRILTLDQSSAKLLRKVAYSMIKDTKKAAQSAQISHKGFSPEKLAKKLEYISEEESLTGSNVPSSVIITDSEVSENTRWRNYGKKKVKKGEIYDIINNRLYVLESAKEDVVQPAKDDSNSFEKTEALMKKCKALSKKIKPLNDKFYTDYTVIEIVGNGNFGQVYKCTLKSDSSEKLLAVKKSKVQFISYKDRLAKEEEIRKWQIITNKNLKNEGFQCIKLYESWEENGYIFSSSEYCENGNLSQWLQAKKHKLTDREVYNCIKDMAKAIQQVHQSGIIHMDIKPDNFLVTKNERIKLGDFGLAIQYNDKGQVKEGDNQTDVQRSEPFDISEGDASYLAPELLNFNPLVSPKIDVFSFGLTLLECFNSSGISKLPQNGDLWIKIREENPSSFVEYPYQGLSELIDNMTLKNVNNRYTIEQVLCSSFMKRFEEKKQIIPTQIDLKHEKVKNTAELSNLLKKLQKQIVEKRMKVDKRVSSEGKMKRTNCSKGINRDNCEAYCNEFETPQTSKINPRTGYSASVNKKESSIIKKPFKWNFSEKAVNNLNKKKIFKYRNQNMSSSIRRVLEKLNSSDMKNLKFTKGVKSKKINSKPAPPFVSNPFNRKQSNVMNKVKGLRSSYNNTDMNYHLKQNKKGNKRKKSEKSKKRKKSDLRPKKISQGSSSSRSRRKKVSSKISRSGQRKIHNSKNSKKDFSFSKPSRYLNQIRTENRPCKLKQTKNTISRNSLQARKNNYNPVYTPVKKPYYLNHVVGSKSNKKSGIVRTSQKAVTTFESIWSAYTDKQLRRFNFAKDANDRIVPLNLYHKFNHKVGNNTKSVKEISRAKSKPRQLKKARQGKTKGQNQGKGESAKRVQWKGKINFHTNSLSKLPLELTKFLKK</sequence>
<dbReference type="GO" id="GO:0005737">
    <property type="term" value="C:cytoplasm"/>
    <property type="evidence" value="ECO:0007669"/>
    <property type="project" value="TreeGrafter"/>
</dbReference>
<evidence type="ECO:0000256" key="2">
    <source>
        <dbReference type="ARBA" id="ARBA00022741"/>
    </source>
</evidence>
<evidence type="ECO:0000259" key="9">
    <source>
        <dbReference type="PROSITE" id="PS50011"/>
    </source>
</evidence>
<dbReference type="SUPFAM" id="SSF56112">
    <property type="entry name" value="Protein kinase-like (PK-like)"/>
    <property type="match status" value="1"/>
</dbReference>
<feature type="domain" description="Protein kinase" evidence="9">
    <location>
        <begin position="459"/>
        <end position="736"/>
    </location>
</feature>
<dbReference type="GO" id="GO:0005634">
    <property type="term" value="C:nucleus"/>
    <property type="evidence" value="ECO:0007669"/>
    <property type="project" value="TreeGrafter"/>
</dbReference>
<feature type="compositionally biased region" description="Basic residues" evidence="8">
    <location>
        <begin position="1130"/>
        <end position="1144"/>
    </location>
</feature>
<evidence type="ECO:0000256" key="1">
    <source>
        <dbReference type="ARBA" id="ARBA00022679"/>
    </source>
</evidence>
<keyword evidence="3" id="KW-0418">Kinase</keyword>
<dbReference type="Gene3D" id="1.10.510.10">
    <property type="entry name" value="Transferase(Phosphotransferase) domain 1"/>
    <property type="match status" value="1"/>
</dbReference>
<accession>A0AAD1UJH3</accession>
<feature type="compositionally biased region" description="Polar residues" evidence="8">
    <location>
        <begin position="908"/>
        <end position="918"/>
    </location>
</feature>